<reference evidence="2 3" key="1">
    <citation type="journal article" date="2018" name="G3 (Bethesda)">
        <title>Phylogenetic and Phylogenomic Definition of Rhizopus Species.</title>
        <authorList>
            <person name="Gryganskyi A.P."/>
            <person name="Golan J."/>
            <person name="Dolatabadi S."/>
            <person name="Mondo S."/>
            <person name="Robb S."/>
            <person name="Idnurm A."/>
            <person name="Muszewska A."/>
            <person name="Steczkiewicz K."/>
            <person name="Masonjones S."/>
            <person name="Liao H.L."/>
            <person name="Gajdeczka M.T."/>
            <person name="Anike F."/>
            <person name="Vuek A."/>
            <person name="Anishchenko I.M."/>
            <person name="Voigt K."/>
            <person name="de Hoog G.S."/>
            <person name="Smith M.E."/>
            <person name="Heitman J."/>
            <person name="Vilgalys R."/>
            <person name="Stajich J.E."/>
        </authorList>
    </citation>
    <scope>NUCLEOTIDE SEQUENCE [LARGE SCALE GENOMIC DNA]</scope>
    <source>
        <strain evidence="2 3">LSU 92-RS-03</strain>
    </source>
</reference>
<feature type="region of interest" description="Disordered" evidence="1">
    <location>
        <begin position="1"/>
        <end position="24"/>
    </location>
</feature>
<name>A0A367JYB6_RHIST</name>
<feature type="compositionally biased region" description="Polar residues" evidence="1">
    <location>
        <begin position="1"/>
        <end position="17"/>
    </location>
</feature>
<protein>
    <submittedName>
        <fullName evidence="2">Uncharacterized protein</fullName>
    </submittedName>
</protein>
<keyword evidence="3" id="KW-1185">Reference proteome</keyword>
<dbReference type="OrthoDB" id="3238634at2759"/>
<feature type="region of interest" description="Disordered" evidence="1">
    <location>
        <begin position="113"/>
        <end position="143"/>
    </location>
</feature>
<feature type="region of interest" description="Disordered" evidence="1">
    <location>
        <begin position="164"/>
        <end position="277"/>
    </location>
</feature>
<comment type="caution">
    <text evidence="2">The sequence shown here is derived from an EMBL/GenBank/DDBJ whole genome shotgun (WGS) entry which is preliminary data.</text>
</comment>
<organism evidence="2 3">
    <name type="scientific">Rhizopus stolonifer</name>
    <name type="common">Rhizopus nigricans</name>
    <dbReference type="NCBI Taxonomy" id="4846"/>
    <lineage>
        <taxon>Eukaryota</taxon>
        <taxon>Fungi</taxon>
        <taxon>Fungi incertae sedis</taxon>
        <taxon>Mucoromycota</taxon>
        <taxon>Mucoromycotina</taxon>
        <taxon>Mucoromycetes</taxon>
        <taxon>Mucorales</taxon>
        <taxon>Mucorineae</taxon>
        <taxon>Rhizopodaceae</taxon>
        <taxon>Rhizopus</taxon>
    </lineage>
</organism>
<evidence type="ECO:0000313" key="3">
    <source>
        <dbReference type="Proteomes" id="UP000253551"/>
    </source>
</evidence>
<gene>
    <name evidence="2" type="ORF">CU098_008419</name>
</gene>
<accession>A0A367JYB6</accession>
<feature type="compositionally biased region" description="Basic residues" evidence="1">
    <location>
        <begin position="120"/>
        <end position="129"/>
    </location>
</feature>
<evidence type="ECO:0000256" key="1">
    <source>
        <dbReference type="SAM" id="MobiDB-lite"/>
    </source>
</evidence>
<proteinExistence type="predicted"/>
<evidence type="ECO:0000313" key="2">
    <source>
        <dbReference type="EMBL" id="RCH94885.1"/>
    </source>
</evidence>
<dbReference type="AlphaFoldDB" id="A0A367JYB6"/>
<sequence length="826" mass="96863">MNNNNRQDSTEDLTNAITDDDTQEYIVEEHEPETGTFRMPPLRMPTTEISVTQTFLDPNVPAEETETETETEAERRNRRIWEEHYAELREGMSERLERERRLQERRQFLRRIRGQTLNQRIRRSRRRPRPSVPNQPFSSHQEQELQELIERLIITNPRIRVRTDHTSRGRAESLISTWPSAEELPQEQPEEQTSRRRRLVASPSPPAQEPVVAPPQETGRRRRLVLSPSPPGEASETAPPRRRRRMLVATSSSSEEDEEMTERSPSPEEVDQPPTLNMQGYNEIFQNLETDEERINFIFKGQYRDRRYGLHQEPTTPLQGLFYAVDIDAVSILCHEIPIAEGTPLSLYILPDFRLVVKQNKGIYYEGRPLNKIPNMYMASFGHTNRFKVNIFFPNIGIDTCDVQNEAVDFFVDRILLPALREVSMPQSLHRIPSSAQAERSRASRRRGIYSFDPVYYYENENMDTLAACMRRQIQNVNATDNRYESYHAFDNFFFFVYTYGNKSEIEVHQEADRAFYQQQFTNAFSDLNYHTIDPRNVFLDIGVHIGREGSTGLWLLNNNNSPVLDLYFEQVNRSEKYLRLDRFAHITNIGGCSYRAHIPGGVGHHRLIRLQCYHTMKSPYYARDSSGYRHSAFDLTADQLYKNTELAINTMHQVQRILMENQWSTYPARIEFSLNMDNAFNLLINMDAEINRILNSREPLITFIDTQTVSLFIVNMIHSLLLYYQSVANQRGLINTEQSLTTLALISYYYSGVLSRPYDYSYYRRLIQLLSRLRSPVGSLFQFDQENFEFNLETRRWEITEMLDMDQLLRIFYKSALDIRRGTTA</sequence>
<dbReference type="STRING" id="4846.A0A367JYB6"/>
<dbReference type="Proteomes" id="UP000253551">
    <property type="component" value="Unassembled WGS sequence"/>
</dbReference>
<dbReference type="EMBL" id="PJQM01002502">
    <property type="protein sequence ID" value="RCH94885.1"/>
    <property type="molecule type" value="Genomic_DNA"/>
</dbReference>